<reference evidence="9 10" key="1">
    <citation type="submission" date="2016-11" db="EMBL/GenBank/DDBJ databases">
        <authorList>
            <person name="Jaros S."/>
            <person name="Januszkiewicz K."/>
            <person name="Wedrychowicz H."/>
        </authorList>
    </citation>
    <scope>NUCLEOTIDE SEQUENCE [LARGE SCALE GENOMIC DNA]</scope>
    <source>
        <strain evidence="9 10">CGMCC 4.5723</strain>
    </source>
</reference>
<dbReference type="STRING" id="758803.SAMN05421803_12227"/>
<evidence type="ECO:0000256" key="1">
    <source>
        <dbReference type="ARBA" id="ARBA00004196"/>
    </source>
</evidence>
<dbReference type="GO" id="GO:0046688">
    <property type="term" value="P:response to copper ion"/>
    <property type="evidence" value="ECO:0007669"/>
    <property type="project" value="InterPro"/>
</dbReference>
<organism evidence="9 10">
    <name type="scientific">Nocardiopsis flavescens</name>
    <dbReference type="NCBI Taxonomy" id="758803"/>
    <lineage>
        <taxon>Bacteria</taxon>
        <taxon>Bacillati</taxon>
        <taxon>Actinomycetota</taxon>
        <taxon>Actinomycetes</taxon>
        <taxon>Streptosporangiales</taxon>
        <taxon>Nocardiopsidaceae</taxon>
        <taxon>Nocardiopsis</taxon>
    </lineage>
</organism>
<evidence type="ECO:0000256" key="4">
    <source>
        <dbReference type="ARBA" id="ARBA00023008"/>
    </source>
</evidence>
<gene>
    <name evidence="9" type="ORF">SAMN05421803_12227</name>
</gene>
<dbReference type="PANTHER" id="PTHR34820:SF4">
    <property type="entry name" value="INNER MEMBRANE PROTEIN YEBZ"/>
    <property type="match status" value="1"/>
</dbReference>
<keyword evidence="6" id="KW-0812">Transmembrane</keyword>
<feature type="region of interest" description="Disordered" evidence="5">
    <location>
        <begin position="135"/>
        <end position="177"/>
    </location>
</feature>
<feature type="signal peptide" evidence="7">
    <location>
        <begin position="1"/>
        <end position="34"/>
    </location>
</feature>
<keyword evidence="10" id="KW-1185">Reference proteome</keyword>
<sequence>MRMTRTRTSPLRRALVPAAVLAAALVAAPAPALAHDVLTGSDPEDGATLDAVPEEIVLSFNNAPMEGGSGSAVVVTGPDGETTYEDGGPAFDGTDVSVGLLPLDEAGEYTIGFRVVSSDGHPIQDSLTFTVTEEAVAAAAPEESPEESPEPSGPAETAAGEEPAEAESSEAAAEGGEGGLPLSVIVIAAVGVVAVAAVVVVAVRLRRGSASE</sequence>
<evidence type="ECO:0000256" key="3">
    <source>
        <dbReference type="ARBA" id="ARBA00022729"/>
    </source>
</evidence>
<evidence type="ECO:0000313" key="10">
    <source>
        <dbReference type="Proteomes" id="UP000184452"/>
    </source>
</evidence>
<keyword evidence="3 7" id="KW-0732">Signal</keyword>
<dbReference type="InterPro" id="IPR014755">
    <property type="entry name" value="Cu-Rt/internalin_Ig-like"/>
</dbReference>
<dbReference type="EMBL" id="FQZK01000022">
    <property type="protein sequence ID" value="SHK51577.1"/>
    <property type="molecule type" value="Genomic_DNA"/>
</dbReference>
<dbReference type="GO" id="GO:0006825">
    <property type="term" value="P:copper ion transport"/>
    <property type="evidence" value="ECO:0007669"/>
    <property type="project" value="InterPro"/>
</dbReference>
<dbReference type="AlphaFoldDB" id="A0A1M6T3P5"/>
<dbReference type="Pfam" id="PF04234">
    <property type="entry name" value="CopC"/>
    <property type="match status" value="1"/>
</dbReference>
<dbReference type="InterPro" id="IPR014756">
    <property type="entry name" value="Ig_E-set"/>
</dbReference>
<dbReference type="GO" id="GO:0030313">
    <property type="term" value="C:cell envelope"/>
    <property type="evidence" value="ECO:0007669"/>
    <property type="project" value="UniProtKB-SubCell"/>
</dbReference>
<evidence type="ECO:0000259" key="8">
    <source>
        <dbReference type="Pfam" id="PF04234"/>
    </source>
</evidence>
<dbReference type="InterPro" id="IPR007348">
    <property type="entry name" value="CopC_dom"/>
</dbReference>
<keyword evidence="2" id="KW-0479">Metal-binding</keyword>
<feature type="chain" id="PRO_5012816459" description="CopC domain-containing protein" evidence="7">
    <location>
        <begin position="35"/>
        <end position="212"/>
    </location>
</feature>
<comment type="subcellular location">
    <subcellularLocation>
        <location evidence="1">Cell envelope</location>
    </subcellularLocation>
</comment>
<dbReference type="Gene3D" id="2.60.40.1220">
    <property type="match status" value="1"/>
</dbReference>
<keyword evidence="4" id="KW-0186">Copper</keyword>
<dbReference type="GO" id="GO:0042597">
    <property type="term" value="C:periplasmic space"/>
    <property type="evidence" value="ECO:0007669"/>
    <property type="project" value="InterPro"/>
</dbReference>
<keyword evidence="6" id="KW-1133">Transmembrane helix</keyword>
<name>A0A1M6T3P5_9ACTN</name>
<feature type="transmembrane region" description="Helical" evidence="6">
    <location>
        <begin position="180"/>
        <end position="203"/>
    </location>
</feature>
<dbReference type="PANTHER" id="PTHR34820">
    <property type="entry name" value="INNER MEMBRANE PROTEIN YEBZ"/>
    <property type="match status" value="1"/>
</dbReference>
<dbReference type="GO" id="GO:0005507">
    <property type="term" value="F:copper ion binding"/>
    <property type="evidence" value="ECO:0007669"/>
    <property type="project" value="InterPro"/>
</dbReference>
<evidence type="ECO:0000256" key="2">
    <source>
        <dbReference type="ARBA" id="ARBA00022723"/>
    </source>
</evidence>
<feature type="domain" description="CopC" evidence="8">
    <location>
        <begin position="35"/>
        <end position="131"/>
    </location>
</feature>
<evidence type="ECO:0000256" key="7">
    <source>
        <dbReference type="SAM" id="SignalP"/>
    </source>
</evidence>
<dbReference type="SUPFAM" id="SSF81296">
    <property type="entry name" value="E set domains"/>
    <property type="match status" value="1"/>
</dbReference>
<dbReference type="RefSeq" id="WP_342746049.1">
    <property type="nucleotide sequence ID" value="NZ_FQZK01000022.1"/>
</dbReference>
<accession>A0A1M6T3P5</accession>
<evidence type="ECO:0000313" key="9">
    <source>
        <dbReference type="EMBL" id="SHK51577.1"/>
    </source>
</evidence>
<protein>
    <recommendedName>
        <fullName evidence="8">CopC domain-containing protein</fullName>
    </recommendedName>
</protein>
<dbReference type="GO" id="GO:0005886">
    <property type="term" value="C:plasma membrane"/>
    <property type="evidence" value="ECO:0007669"/>
    <property type="project" value="TreeGrafter"/>
</dbReference>
<evidence type="ECO:0000256" key="5">
    <source>
        <dbReference type="SAM" id="MobiDB-lite"/>
    </source>
</evidence>
<evidence type="ECO:0000256" key="6">
    <source>
        <dbReference type="SAM" id="Phobius"/>
    </source>
</evidence>
<keyword evidence="6" id="KW-0472">Membrane</keyword>
<dbReference type="InterPro" id="IPR032694">
    <property type="entry name" value="CopC/D"/>
</dbReference>
<dbReference type="Proteomes" id="UP000184452">
    <property type="component" value="Unassembled WGS sequence"/>
</dbReference>
<proteinExistence type="predicted"/>